<dbReference type="Proteomes" id="UP000240535">
    <property type="component" value="Unassembled WGS sequence"/>
</dbReference>
<evidence type="ECO:0000313" key="3">
    <source>
        <dbReference type="Proteomes" id="UP000240535"/>
    </source>
</evidence>
<dbReference type="OrthoDB" id="9790700at2"/>
<organism evidence="2 3">
    <name type="scientific">Campylobacter blaseri</name>
    <dbReference type="NCBI Taxonomy" id="2042961"/>
    <lineage>
        <taxon>Bacteria</taxon>
        <taxon>Pseudomonadati</taxon>
        <taxon>Campylobacterota</taxon>
        <taxon>Epsilonproteobacteria</taxon>
        <taxon>Campylobacterales</taxon>
        <taxon>Campylobacteraceae</taxon>
        <taxon>Campylobacter</taxon>
    </lineage>
</organism>
<dbReference type="Gene3D" id="3.40.50.150">
    <property type="entry name" value="Vaccinia Virus protein VP39"/>
    <property type="match status" value="1"/>
</dbReference>
<keyword evidence="3" id="KW-1185">Reference proteome</keyword>
<gene>
    <name evidence="2" type="ORF">CQ405_00150</name>
</gene>
<dbReference type="GO" id="GO:0032259">
    <property type="term" value="P:methylation"/>
    <property type="evidence" value="ECO:0007669"/>
    <property type="project" value="UniProtKB-KW"/>
</dbReference>
<proteinExistence type="predicted"/>
<keyword evidence="2" id="KW-0489">Methyltransferase</keyword>
<dbReference type="RefSeq" id="WP_106869354.1">
    <property type="nucleotide sequence ID" value="NZ_CP053841.1"/>
</dbReference>
<dbReference type="AlphaFoldDB" id="A0A2P8R3C8"/>
<dbReference type="EMBL" id="PDHH01000001">
    <property type="protein sequence ID" value="PSM53005.1"/>
    <property type="molecule type" value="Genomic_DNA"/>
</dbReference>
<keyword evidence="2" id="KW-0808">Transferase</keyword>
<dbReference type="PANTHER" id="PTHR43861">
    <property type="entry name" value="TRANS-ACONITATE 2-METHYLTRANSFERASE-RELATED"/>
    <property type="match status" value="1"/>
</dbReference>
<feature type="domain" description="Methyltransferase" evidence="1">
    <location>
        <begin position="41"/>
        <end position="113"/>
    </location>
</feature>
<dbReference type="InterPro" id="IPR029063">
    <property type="entry name" value="SAM-dependent_MTases_sf"/>
</dbReference>
<evidence type="ECO:0000259" key="1">
    <source>
        <dbReference type="Pfam" id="PF13847"/>
    </source>
</evidence>
<name>A0A2P8R3C8_9BACT</name>
<protein>
    <submittedName>
        <fullName evidence="2">SAM-dependent methyltransferase</fullName>
    </submittedName>
</protein>
<evidence type="ECO:0000313" key="2">
    <source>
        <dbReference type="EMBL" id="PSM53005.1"/>
    </source>
</evidence>
<dbReference type="InterPro" id="IPR025714">
    <property type="entry name" value="Methyltranfer_dom"/>
</dbReference>
<dbReference type="CDD" id="cd02440">
    <property type="entry name" value="AdoMet_MTases"/>
    <property type="match status" value="1"/>
</dbReference>
<dbReference type="Pfam" id="PF13847">
    <property type="entry name" value="Methyltransf_31"/>
    <property type="match status" value="1"/>
</dbReference>
<dbReference type="GO" id="GO:0008168">
    <property type="term" value="F:methyltransferase activity"/>
    <property type="evidence" value="ECO:0007669"/>
    <property type="project" value="UniProtKB-KW"/>
</dbReference>
<comment type="caution">
    <text evidence="2">The sequence shown here is derived from an EMBL/GenBank/DDBJ whole genome shotgun (WGS) entry which is preliminary data.</text>
</comment>
<accession>A0A2P8R3C8</accession>
<dbReference type="SUPFAM" id="SSF53335">
    <property type="entry name" value="S-adenosyl-L-methionine-dependent methyltransferases"/>
    <property type="match status" value="1"/>
</dbReference>
<sequence>MNVTNNKWDKKSKTYNKFSGNLNDFQKKFFKVLDEFGVDFKGKTMIDIGCGTGAYTLYLARLCKNILGIDSSIKMLEELEKSAKEFNITNVKTKNFSFDEFESSDKFDIAFLTMSPALQTKEHFQKFIDLGELKIYLNWYKPRHSTLLEPFFKKYGKNSLTNRTSMLKSYLEISKIPYKSEILTEMRIQNRSYEEAVENVLWHLDINNLNFNEDEVKDEIKAMLEGGFIKDTINSKMQLLVF</sequence>
<reference evidence="3" key="1">
    <citation type="submission" date="2017-10" db="EMBL/GenBank/DDBJ databases">
        <title>Campylobacter species from seals.</title>
        <authorList>
            <person name="Gilbert M.J."/>
            <person name="Zomer A.L."/>
            <person name="Timmerman A.J."/>
            <person name="Duim B."/>
            <person name="Wagenaar J.A."/>
        </authorList>
    </citation>
    <scope>NUCLEOTIDE SEQUENCE [LARGE SCALE GENOMIC DNA]</scope>
    <source>
        <strain evidence="3">17S00004-5</strain>
    </source>
</reference>